<dbReference type="EMBL" id="JAHLQT010018664">
    <property type="protein sequence ID" value="KAG7168905.1"/>
    <property type="molecule type" value="Genomic_DNA"/>
</dbReference>
<gene>
    <name evidence="2" type="ORF">Hamer_G011581</name>
</gene>
<sequence>TWVGVVLTLVLVTIVHLVFIKVKELPDGGLSHTLLEVVRTILRLDASDLSCDYSVRPIMTDYGSYIPSALASSLDPALRKLGQSLEVIPYNYDLGLSM</sequence>
<comment type="caution">
    <text evidence="2">The sequence shown here is derived from an EMBL/GenBank/DDBJ whole genome shotgun (WGS) entry which is preliminary data.</text>
</comment>
<accession>A0A8J5MY91</accession>
<keyword evidence="1" id="KW-1133">Transmembrane helix</keyword>
<dbReference type="Proteomes" id="UP000747542">
    <property type="component" value="Unassembled WGS sequence"/>
</dbReference>
<proteinExistence type="predicted"/>
<evidence type="ECO:0000313" key="2">
    <source>
        <dbReference type="EMBL" id="KAG7168905.1"/>
    </source>
</evidence>
<name>A0A8J5MY91_HOMAM</name>
<keyword evidence="1" id="KW-0472">Membrane</keyword>
<keyword evidence="3" id="KW-1185">Reference proteome</keyword>
<evidence type="ECO:0000256" key="1">
    <source>
        <dbReference type="SAM" id="Phobius"/>
    </source>
</evidence>
<keyword evidence="1" id="KW-0812">Transmembrane</keyword>
<dbReference type="AlphaFoldDB" id="A0A8J5MY91"/>
<feature type="transmembrane region" description="Helical" evidence="1">
    <location>
        <begin position="6"/>
        <end position="22"/>
    </location>
</feature>
<feature type="non-terminal residue" evidence="2">
    <location>
        <position position="1"/>
    </location>
</feature>
<evidence type="ECO:0000313" key="3">
    <source>
        <dbReference type="Proteomes" id="UP000747542"/>
    </source>
</evidence>
<protein>
    <submittedName>
        <fullName evidence="2">Uncharacterized protein</fullName>
    </submittedName>
</protein>
<reference evidence="2" key="1">
    <citation type="journal article" date="2021" name="Sci. Adv.">
        <title>The American lobster genome reveals insights on longevity, neural, and immune adaptations.</title>
        <authorList>
            <person name="Polinski J.M."/>
            <person name="Zimin A.V."/>
            <person name="Clark K.F."/>
            <person name="Kohn A.B."/>
            <person name="Sadowski N."/>
            <person name="Timp W."/>
            <person name="Ptitsyn A."/>
            <person name="Khanna P."/>
            <person name="Romanova D.Y."/>
            <person name="Williams P."/>
            <person name="Greenwood S.J."/>
            <person name="Moroz L.L."/>
            <person name="Walt D.R."/>
            <person name="Bodnar A.G."/>
        </authorList>
    </citation>
    <scope>NUCLEOTIDE SEQUENCE</scope>
    <source>
        <strain evidence="2">GMGI-L3</strain>
    </source>
</reference>
<organism evidence="2 3">
    <name type="scientific">Homarus americanus</name>
    <name type="common">American lobster</name>
    <dbReference type="NCBI Taxonomy" id="6706"/>
    <lineage>
        <taxon>Eukaryota</taxon>
        <taxon>Metazoa</taxon>
        <taxon>Ecdysozoa</taxon>
        <taxon>Arthropoda</taxon>
        <taxon>Crustacea</taxon>
        <taxon>Multicrustacea</taxon>
        <taxon>Malacostraca</taxon>
        <taxon>Eumalacostraca</taxon>
        <taxon>Eucarida</taxon>
        <taxon>Decapoda</taxon>
        <taxon>Pleocyemata</taxon>
        <taxon>Astacidea</taxon>
        <taxon>Nephropoidea</taxon>
        <taxon>Nephropidae</taxon>
        <taxon>Homarus</taxon>
    </lineage>
</organism>
<feature type="non-terminal residue" evidence="2">
    <location>
        <position position="98"/>
    </location>
</feature>